<dbReference type="AlphaFoldDB" id="A0A2S6N7K0"/>
<feature type="coiled-coil region" evidence="1">
    <location>
        <begin position="13"/>
        <end position="40"/>
    </location>
</feature>
<name>A0A2S6N7K0_RHOGL</name>
<evidence type="ECO:0000313" key="2">
    <source>
        <dbReference type="EMBL" id="PPQ30581.1"/>
    </source>
</evidence>
<organism evidence="2 3">
    <name type="scientific">Rhodopila globiformis</name>
    <name type="common">Rhodopseudomonas globiformis</name>
    <dbReference type="NCBI Taxonomy" id="1071"/>
    <lineage>
        <taxon>Bacteria</taxon>
        <taxon>Pseudomonadati</taxon>
        <taxon>Pseudomonadota</taxon>
        <taxon>Alphaproteobacteria</taxon>
        <taxon>Acetobacterales</taxon>
        <taxon>Acetobacteraceae</taxon>
        <taxon>Rhodopila</taxon>
    </lineage>
</organism>
<accession>A0A2S6N7K0</accession>
<dbReference type="Proteomes" id="UP000239724">
    <property type="component" value="Unassembled WGS sequence"/>
</dbReference>
<keyword evidence="1" id="KW-0175">Coiled coil</keyword>
<evidence type="ECO:0000313" key="3">
    <source>
        <dbReference type="Proteomes" id="UP000239724"/>
    </source>
</evidence>
<sequence length="228" mass="23629">MVADPVAAAADAVVSARLRHQMAQEQLAEARELAGKAEAAHAAAVADHRRLVSAGAGIDEIRSARTAAADARDQADGAAAGVRRAEAHVDRAEIDALRAGADHVACQHRTAVDRLIQAAELVDQHFAAAQAALAALRDADAAVQTAHAAAHVHNQTVAYARGTNKMLAALPPPEQPITRIGHVRLPSYVIAYRGQDLGDGGYMPDNRTTIAPSLRASFNLPPAAPGAA</sequence>
<dbReference type="EMBL" id="NHRY01000208">
    <property type="protein sequence ID" value="PPQ30581.1"/>
    <property type="molecule type" value="Genomic_DNA"/>
</dbReference>
<gene>
    <name evidence="2" type="ORF">CCS01_18895</name>
</gene>
<comment type="caution">
    <text evidence="2">The sequence shown here is derived from an EMBL/GenBank/DDBJ whole genome shotgun (WGS) entry which is preliminary data.</text>
</comment>
<reference evidence="2 3" key="1">
    <citation type="journal article" date="2018" name="Arch. Microbiol.">
        <title>New insights into the metabolic potential of the phototrophic purple bacterium Rhodopila globiformis DSM 161(T) from its draft genome sequence and evidence for a vanadium-dependent nitrogenase.</title>
        <authorList>
            <person name="Imhoff J.F."/>
            <person name="Rahn T."/>
            <person name="Kunzel S."/>
            <person name="Neulinger S.C."/>
        </authorList>
    </citation>
    <scope>NUCLEOTIDE SEQUENCE [LARGE SCALE GENOMIC DNA]</scope>
    <source>
        <strain evidence="2 3">DSM 161</strain>
    </source>
</reference>
<keyword evidence="3" id="KW-1185">Reference proteome</keyword>
<evidence type="ECO:0000256" key="1">
    <source>
        <dbReference type="SAM" id="Coils"/>
    </source>
</evidence>
<protein>
    <submittedName>
        <fullName evidence="2">Uncharacterized protein</fullName>
    </submittedName>
</protein>
<proteinExistence type="predicted"/>